<feature type="domain" description="Rieske" evidence="10">
    <location>
        <begin position="46"/>
        <end position="138"/>
    </location>
</feature>
<keyword evidence="6" id="KW-0411">Iron-sulfur</keyword>
<dbReference type="PROSITE" id="PS51296">
    <property type="entry name" value="RIESKE"/>
    <property type="match status" value="1"/>
</dbReference>
<evidence type="ECO:0000256" key="4">
    <source>
        <dbReference type="ARBA" id="ARBA00022723"/>
    </source>
</evidence>
<dbReference type="PRINTS" id="PR00162">
    <property type="entry name" value="RIESKE"/>
</dbReference>
<dbReference type="AlphaFoldDB" id="A0A853BXJ2"/>
<dbReference type="GO" id="GO:0046872">
    <property type="term" value="F:metal ion binding"/>
    <property type="evidence" value="ECO:0007669"/>
    <property type="project" value="UniProtKB-KW"/>
</dbReference>
<dbReference type="InterPro" id="IPR005805">
    <property type="entry name" value="Rieske_Fe-S_prot_C"/>
</dbReference>
<dbReference type="InterPro" id="IPR017941">
    <property type="entry name" value="Rieske_2Fe-2S"/>
</dbReference>
<dbReference type="GO" id="GO:0004497">
    <property type="term" value="F:monooxygenase activity"/>
    <property type="evidence" value="ECO:0007669"/>
    <property type="project" value="UniProtKB-ARBA"/>
</dbReference>
<evidence type="ECO:0000256" key="7">
    <source>
        <dbReference type="ARBA" id="ARBA00023157"/>
    </source>
</evidence>
<evidence type="ECO:0000256" key="6">
    <source>
        <dbReference type="ARBA" id="ARBA00023014"/>
    </source>
</evidence>
<sequence length="145" mass="14823">MCAGSACGMSRRRLFGAAGVAGAAALGVSACGSPQDGPAPWERLRGTVIARTDEVPVGGGTIVIDGKMVLTQPAEGDFKAFSAVCTHAGCTIQEVERTIHCLCHGSEFDVSTGDVLKGPAVEALRELPITVANGEITLDEDAPAR</sequence>
<dbReference type="InterPro" id="IPR014349">
    <property type="entry name" value="Rieske_Fe-S_prot"/>
</dbReference>
<name>A0A853BXJ2_9ACTN</name>
<comment type="cofactor">
    <cofactor evidence="9">
        <name>[2Fe-2S] cluster</name>
        <dbReference type="ChEBI" id="CHEBI:190135"/>
    </cofactor>
</comment>
<keyword evidence="4" id="KW-0479">Metal-binding</keyword>
<dbReference type="Pfam" id="PF00355">
    <property type="entry name" value="Rieske"/>
    <property type="match status" value="1"/>
</dbReference>
<evidence type="ECO:0000313" key="12">
    <source>
        <dbReference type="Proteomes" id="UP000575985"/>
    </source>
</evidence>
<organism evidence="11 12">
    <name type="scientific">Streptomonospora nanhaiensis</name>
    <dbReference type="NCBI Taxonomy" id="1323731"/>
    <lineage>
        <taxon>Bacteria</taxon>
        <taxon>Bacillati</taxon>
        <taxon>Actinomycetota</taxon>
        <taxon>Actinomycetes</taxon>
        <taxon>Streptosporangiales</taxon>
        <taxon>Nocardiopsidaceae</taxon>
        <taxon>Streptomonospora</taxon>
    </lineage>
</organism>
<keyword evidence="7" id="KW-1015">Disulfide bond</keyword>
<evidence type="ECO:0000256" key="2">
    <source>
        <dbReference type="ARBA" id="ARBA00015816"/>
    </source>
</evidence>
<dbReference type="CDD" id="cd03467">
    <property type="entry name" value="Rieske"/>
    <property type="match status" value="1"/>
</dbReference>
<dbReference type="RefSeq" id="WP_372451119.1">
    <property type="nucleotide sequence ID" value="NZ_JACCFO010000001.1"/>
</dbReference>
<dbReference type="Proteomes" id="UP000575985">
    <property type="component" value="Unassembled WGS sequence"/>
</dbReference>
<dbReference type="GO" id="GO:0016705">
    <property type="term" value="F:oxidoreductase activity, acting on paired donors, with incorporation or reduction of molecular oxygen"/>
    <property type="evidence" value="ECO:0007669"/>
    <property type="project" value="UniProtKB-ARBA"/>
</dbReference>
<dbReference type="FunFam" id="2.102.10.10:FF:000016">
    <property type="entry name" value="Nitrite reductase/ring-hydroxylating ferredoxin subunit"/>
    <property type="match status" value="1"/>
</dbReference>
<proteinExistence type="predicted"/>
<keyword evidence="12" id="KW-1185">Reference proteome</keyword>
<dbReference type="EMBL" id="JACCFO010000001">
    <property type="protein sequence ID" value="NYI98882.1"/>
    <property type="molecule type" value="Genomic_DNA"/>
</dbReference>
<comment type="function">
    <text evidence="1">Iron-sulfur subunit of the cytochrome bc1 complex, an essential component of the respiratory electron transport chain required for ATP synthesis. The bc1 complex catalyzes the oxidation of menaquinol and the reduction of cytochrome c in the respiratory chain. The bc1 complex operates through a Q-cycle mechanism that couples electron transfer to generation of the proton gradient that drives ATP synthesis.</text>
</comment>
<reference evidence="11 12" key="1">
    <citation type="submission" date="2020-07" db="EMBL/GenBank/DDBJ databases">
        <title>Sequencing the genomes of 1000 actinobacteria strains.</title>
        <authorList>
            <person name="Klenk H.-P."/>
        </authorList>
    </citation>
    <scope>NUCLEOTIDE SEQUENCE [LARGE SCALE GENOMIC DNA]</scope>
    <source>
        <strain evidence="11 12">DSM 45927</strain>
    </source>
</reference>
<dbReference type="GO" id="GO:0051537">
    <property type="term" value="F:2 iron, 2 sulfur cluster binding"/>
    <property type="evidence" value="ECO:0007669"/>
    <property type="project" value="UniProtKB-KW"/>
</dbReference>
<evidence type="ECO:0000256" key="9">
    <source>
        <dbReference type="ARBA" id="ARBA00034078"/>
    </source>
</evidence>
<evidence type="ECO:0000256" key="5">
    <source>
        <dbReference type="ARBA" id="ARBA00023004"/>
    </source>
</evidence>
<accession>A0A853BXJ2</accession>
<evidence type="ECO:0000259" key="10">
    <source>
        <dbReference type="PROSITE" id="PS51296"/>
    </source>
</evidence>
<keyword evidence="5" id="KW-0408">Iron</keyword>
<dbReference type="GO" id="GO:0016020">
    <property type="term" value="C:membrane"/>
    <property type="evidence" value="ECO:0007669"/>
    <property type="project" value="InterPro"/>
</dbReference>
<evidence type="ECO:0000256" key="1">
    <source>
        <dbReference type="ARBA" id="ARBA00002494"/>
    </source>
</evidence>
<evidence type="ECO:0000256" key="8">
    <source>
        <dbReference type="ARBA" id="ARBA00029586"/>
    </source>
</evidence>
<dbReference type="InterPro" id="IPR036922">
    <property type="entry name" value="Rieske_2Fe-2S_sf"/>
</dbReference>
<protein>
    <recommendedName>
        <fullName evidence="2">Cytochrome bc1 complex Rieske iron-sulfur subunit</fullName>
    </recommendedName>
    <alternativeName>
        <fullName evidence="8">Cytochrome bc1 reductase complex subunit QcrA</fullName>
    </alternativeName>
</protein>
<dbReference type="InterPro" id="IPR006311">
    <property type="entry name" value="TAT_signal"/>
</dbReference>
<comment type="caution">
    <text evidence="11">The sequence shown here is derived from an EMBL/GenBank/DDBJ whole genome shotgun (WGS) entry which is preliminary data.</text>
</comment>
<dbReference type="Gene3D" id="2.102.10.10">
    <property type="entry name" value="Rieske [2Fe-2S] iron-sulphur domain"/>
    <property type="match status" value="1"/>
</dbReference>
<dbReference type="PROSITE" id="PS51318">
    <property type="entry name" value="TAT"/>
    <property type="match status" value="1"/>
</dbReference>
<evidence type="ECO:0000256" key="3">
    <source>
        <dbReference type="ARBA" id="ARBA00022714"/>
    </source>
</evidence>
<gene>
    <name evidence="11" type="ORF">HNR12_005159</name>
</gene>
<evidence type="ECO:0000313" key="11">
    <source>
        <dbReference type="EMBL" id="NYI98882.1"/>
    </source>
</evidence>
<dbReference type="PANTHER" id="PTHR10134">
    <property type="entry name" value="CYTOCHROME B-C1 COMPLEX SUBUNIT RIESKE, MITOCHONDRIAL"/>
    <property type="match status" value="1"/>
</dbReference>
<dbReference type="SUPFAM" id="SSF50022">
    <property type="entry name" value="ISP domain"/>
    <property type="match status" value="1"/>
</dbReference>
<keyword evidence="3" id="KW-0001">2Fe-2S</keyword>